<dbReference type="InterPro" id="IPR006342">
    <property type="entry name" value="FkbM_mtfrase"/>
</dbReference>
<keyword evidence="3" id="KW-1185">Reference proteome</keyword>
<dbReference type="Gene3D" id="3.40.50.150">
    <property type="entry name" value="Vaccinia Virus protein VP39"/>
    <property type="match status" value="1"/>
</dbReference>
<evidence type="ECO:0000259" key="1">
    <source>
        <dbReference type="Pfam" id="PF05050"/>
    </source>
</evidence>
<dbReference type="Proteomes" id="UP000242917">
    <property type="component" value="Chromosome I"/>
</dbReference>
<dbReference type="EMBL" id="CP019154">
    <property type="protein sequence ID" value="AUG48025.1"/>
    <property type="molecule type" value="Genomic_DNA"/>
</dbReference>
<name>A0A2H4ZZZ7_9EURY</name>
<evidence type="ECO:0000313" key="2">
    <source>
        <dbReference type="EMBL" id="AUG48025.1"/>
    </source>
</evidence>
<sequence>MNTIKNKIAQAYQIMSGHAVEKFLNPVDYNGVKINTNCGAVQTKNKARFFPYYFRNEHSIREKNLIDAYLPENYPIIEFGAGIGYISAYIDSKVRDDERQIAVEPNPENVNCNKMTKQLNQSDYILLEGAYSANDDDVKLSLDNKFSSGSTEKEMSDRQISVEGFSISSICAEYELDDFVLISDMEGGEFRMIDEELNIISDFVPFAIIEFHPFDEFSEREYVDKMVSAGFVELDEMGGTYAFKNKSLI</sequence>
<dbReference type="NCBIfam" id="TIGR01444">
    <property type="entry name" value="fkbM_fam"/>
    <property type="match status" value="1"/>
</dbReference>
<dbReference type="SUPFAM" id="SSF53335">
    <property type="entry name" value="S-adenosyl-L-methionine-dependent methyltransferases"/>
    <property type="match status" value="1"/>
</dbReference>
<dbReference type="AlphaFoldDB" id="A0A2H4ZZZ7"/>
<dbReference type="InterPro" id="IPR029063">
    <property type="entry name" value="SAM-dependent_MTases_sf"/>
</dbReference>
<protein>
    <recommendedName>
        <fullName evidence="1">Methyltransferase FkbM domain-containing protein</fullName>
    </recommendedName>
</protein>
<accession>A0A2H4ZZZ7</accession>
<reference evidence="2 3" key="1">
    <citation type="submission" date="2017-01" db="EMBL/GenBank/DDBJ databases">
        <title>A Red Light-Sensitive Sensory Rhodopsin I From Haloarcula taiwanensis, A New Haloarchaeon Isolated From Taiwan.</title>
        <authorList>
            <person name="Yang C.-S."/>
            <person name="Han Y.-A."/>
            <person name="Chen P.-C."/>
            <person name="Ng W.V."/>
            <person name="Chen T.-W."/>
        </authorList>
    </citation>
    <scope>NUCLEOTIDE SEQUENCE [LARGE SCALE GENOMIC DNA]</scope>
    <source>
        <strain evidence="2 3">Taiwanensis</strain>
    </source>
</reference>
<dbReference type="KEGG" id="hta:BVU17_11035"/>
<feature type="domain" description="Methyltransferase FkbM" evidence="1">
    <location>
        <begin position="80"/>
        <end position="224"/>
    </location>
</feature>
<organism evidence="2 3">
    <name type="scientific">Haloarcula taiwanensis</name>
    <dbReference type="NCBI Taxonomy" id="1932004"/>
    <lineage>
        <taxon>Archaea</taxon>
        <taxon>Methanobacteriati</taxon>
        <taxon>Methanobacteriota</taxon>
        <taxon>Stenosarchaea group</taxon>
        <taxon>Halobacteria</taxon>
        <taxon>Halobacteriales</taxon>
        <taxon>Haloarculaceae</taxon>
        <taxon>Haloarcula</taxon>
    </lineage>
</organism>
<evidence type="ECO:0000313" key="3">
    <source>
        <dbReference type="Proteomes" id="UP000242917"/>
    </source>
</evidence>
<gene>
    <name evidence="2" type="ORF">BVU17_11035</name>
</gene>
<dbReference type="Pfam" id="PF05050">
    <property type="entry name" value="Methyltransf_21"/>
    <property type="match status" value="1"/>
</dbReference>
<dbReference type="OrthoDB" id="376152at2157"/>
<proteinExistence type="predicted"/>